<dbReference type="Gene3D" id="1.25.40.10">
    <property type="entry name" value="Tetratricopeptide repeat domain"/>
    <property type="match status" value="1"/>
</dbReference>
<feature type="region of interest" description="Disordered" evidence="1">
    <location>
        <begin position="521"/>
        <end position="546"/>
    </location>
</feature>
<gene>
    <name evidence="2" type="ORF">T459_20814</name>
</gene>
<proteinExistence type="predicted"/>
<sequence length="707" mass="79910">MPGSKSKTQSSLFRSASKLSKQWKSASPKNSAVDIALKNYVSSKPLSEIAAETLKFNSHGESPTLLSRELSSIFCGDLDSDLTYSEESSYRSGLENVLDVPWLANEGKCNTSARQKVISRERKEKWTFKNTEISRFHQLVNQCGCKLGADTTIKVFGKLGRETGMKEYNSLIKLCIERARETNDEEVSLQQLSKAYQLLKSMTEQGFPVEEESYGPILMYFVDYGMVQEFDFYCELIIDRNADSLARLAYYEMLLWTKVQNEDKIEELLYHLSLYDGTDKSVFQENYLLALCESNRVKDFERLLQTIDTTTISSNAFLTNIFKFLGKYRLESSAVKLLPELVTSGNGEKVISNFIYTYTTSIPSLAVEDIILEFKNLHAELELKLASSQYHNLIKYCCELFKVHAALDMVDQMFEGGMKLSLETLNSILEACDKSCEYQLFEGAYGMLKDLEKFNVRPTPGMYNAIMAGYFREIVPSGRMVESSKWQQGRNEGSDNLKGSLGRSITGSFGGVEIPTLADVRSQEKETPNIPESGPAQQNQVLQQKKSSQAQLNSGVFIDELWEEILRLRTAVPQVDRVENTEELHISIKNINIENKTSFEEGSIEKVGEIMRRKERAPKNYMEQQTMLGNSCTGGELWNVEEATPIATAASTDIIEMGKSTSAWVRQNIIKLGKMFGADFKGHEEEVLELLMQVDACRQARRLETSS</sequence>
<evidence type="ECO:0000313" key="3">
    <source>
        <dbReference type="Proteomes" id="UP000222542"/>
    </source>
</evidence>
<reference evidence="2 3" key="2">
    <citation type="journal article" date="2017" name="Genome Biol.">
        <title>New reference genome sequences of hot pepper reveal the massive evolution of plant disease-resistance genes by retroduplication.</title>
        <authorList>
            <person name="Kim S."/>
            <person name="Park J."/>
            <person name="Yeom S.I."/>
            <person name="Kim Y.M."/>
            <person name="Seo E."/>
            <person name="Kim K.T."/>
            <person name="Kim M.S."/>
            <person name="Lee J.M."/>
            <person name="Cheong K."/>
            <person name="Shin H.S."/>
            <person name="Kim S.B."/>
            <person name="Han K."/>
            <person name="Lee J."/>
            <person name="Park M."/>
            <person name="Lee H.A."/>
            <person name="Lee H.Y."/>
            <person name="Lee Y."/>
            <person name="Oh S."/>
            <person name="Lee J.H."/>
            <person name="Choi E."/>
            <person name="Choi E."/>
            <person name="Lee S.E."/>
            <person name="Jeon J."/>
            <person name="Kim H."/>
            <person name="Choi G."/>
            <person name="Song H."/>
            <person name="Lee J."/>
            <person name="Lee S.C."/>
            <person name="Kwon J.K."/>
            <person name="Lee H.Y."/>
            <person name="Koo N."/>
            <person name="Hong Y."/>
            <person name="Kim R.W."/>
            <person name="Kang W.H."/>
            <person name="Huh J.H."/>
            <person name="Kang B.C."/>
            <person name="Yang T.J."/>
            <person name="Lee Y.H."/>
            <person name="Bennetzen J.L."/>
            <person name="Choi D."/>
        </authorList>
    </citation>
    <scope>NUCLEOTIDE SEQUENCE [LARGE SCALE GENOMIC DNA]</scope>
    <source>
        <strain evidence="3">cv. CM334</strain>
    </source>
</reference>
<dbReference type="AlphaFoldDB" id="A0A2G2Z5K2"/>
<feature type="region of interest" description="Disordered" evidence="1">
    <location>
        <begin position="482"/>
        <end position="504"/>
    </location>
</feature>
<protein>
    <recommendedName>
        <fullName evidence="4">Pentacotripeptide-repeat region of PRORP domain-containing protein</fullName>
    </recommendedName>
</protein>
<dbReference type="Gramene" id="PHT77292">
    <property type="protein sequence ID" value="PHT77292"/>
    <property type="gene ID" value="T459_20814"/>
</dbReference>
<name>A0A2G2Z5K2_CAPAN</name>
<dbReference type="EMBL" id="AYRZ02000007">
    <property type="protein sequence ID" value="PHT77292.1"/>
    <property type="molecule type" value="Genomic_DNA"/>
</dbReference>
<keyword evidence="3" id="KW-1185">Reference proteome</keyword>
<reference evidence="2 3" key="1">
    <citation type="journal article" date="2014" name="Nat. Genet.">
        <title>Genome sequence of the hot pepper provides insights into the evolution of pungency in Capsicum species.</title>
        <authorList>
            <person name="Kim S."/>
            <person name="Park M."/>
            <person name="Yeom S.I."/>
            <person name="Kim Y.M."/>
            <person name="Lee J.M."/>
            <person name="Lee H.A."/>
            <person name="Seo E."/>
            <person name="Choi J."/>
            <person name="Cheong K."/>
            <person name="Kim K.T."/>
            <person name="Jung K."/>
            <person name="Lee G.W."/>
            <person name="Oh S.K."/>
            <person name="Bae C."/>
            <person name="Kim S.B."/>
            <person name="Lee H.Y."/>
            <person name="Kim S.Y."/>
            <person name="Kim M.S."/>
            <person name="Kang B.C."/>
            <person name="Jo Y.D."/>
            <person name="Yang H.B."/>
            <person name="Jeong H.J."/>
            <person name="Kang W.H."/>
            <person name="Kwon J.K."/>
            <person name="Shin C."/>
            <person name="Lim J.Y."/>
            <person name="Park J.H."/>
            <person name="Huh J.H."/>
            <person name="Kim J.S."/>
            <person name="Kim B.D."/>
            <person name="Cohen O."/>
            <person name="Paran I."/>
            <person name="Suh M.C."/>
            <person name="Lee S.B."/>
            <person name="Kim Y.K."/>
            <person name="Shin Y."/>
            <person name="Noh S.J."/>
            <person name="Park J."/>
            <person name="Seo Y.S."/>
            <person name="Kwon S.Y."/>
            <person name="Kim H.A."/>
            <person name="Park J.M."/>
            <person name="Kim H.J."/>
            <person name="Choi S.B."/>
            <person name="Bosland P.W."/>
            <person name="Reeves G."/>
            <person name="Jo S.H."/>
            <person name="Lee B.W."/>
            <person name="Cho H.T."/>
            <person name="Choi H.S."/>
            <person name="Lee M.S."/>
            <person name="Yu Y."/>
            <person name="Do Choi Y."/>
            <person name="Park B.S."/>
            <person name="van Deynze A."/>
            <person name="Ashrafi H."/>
            <person name="Hill T."/>
            <person name="Kim W.T."/>
            <person name="Pai H.S."/>
            <person name="Ahn H.K."/>
            <person name="Yeam I."/>
            <person name="Giovannoni J.J."/>
            <person name="Rose J.K."/>
            <person name="Sorensen I."/>
            <person name="Lee S.J."/>
            <person name="Kim R.W."/>
            <person name="Choi I.Y."/>
            <person name="Choi B.S."/>
            <person name="Lim J.S."/>
            <person name="Lee Y.H."/>
            <person name="Choi D."/>
        </authorList>
    </citation>
    <scope>NUCLEOTIDE SEQUENCE [LARGE SCALE GENOMIC DNA]</scope>
    <source>
        <strain evidence="3">cv. CM334</strain>
    </source>
</reference>
<dbReference type="PANTHER" id="PTHR47262">
    <property type="entry name" value="OS02G0132600 PROTEIN"/>
    <property type="match status" value="1"/>
</dbReference>
<dbReference type="PANTHER" id="PTHR47262:SF1">
    <property type="entry name" value="OS02G0132600 PROTEIN"/>
    <property type="match status" value="1"/>
</dbReference>
<organism evidence="2 3">
    <name type="scientific">Capsicum annuum</name>
    <name type="common">Capsicum pepper</name>
    <dbReference type="NCBI Taxonomy" id="4072"/>
    <lineage>
        <taxon>Eukaryota</taxon>
        <taxon>Viridiplantae</taxon>
        <taxon>Streptophyta</taxon>
        <taxon>Embryophyta</taxon>
        <taxon>Tracheophyta</taxon>
        <taxon>Spermatophyta</taxon>
        <taxon>Magnoliopsida</taxon>
        <taxon>eudicotyledons</taxon>
        <taxon>Gunneridae</taxon>
        <taxon>Pentapetalae</taxon>
        <taxon>asterids</taxon>
        <taxon>lamiids</taxon>
        <taxon>Solanales</taxon>
        <taxon>Solanaceae</taxon>
        <taxon>Solanoideae</taxon>
        <taxon>Capsiceae</taxon>
        <taxon>Capsicum</taxon>
    </lineage>
</organism>
<feature type="compositionally biased region" description="Polar residues" evidence="1">
    <location>
        <begin position="535"/>
        <end position="546"/>
    </location>
</feature>
<comment type="caution">
    <text evidence="2">The sequence shown here is derived from an EMBL/GenBank/DDBJ whole genome shotgun (WGS) entry which is preliminary data.</text>
</comment>
<evidence type="ECO:0000256" key="1">
    <source>
        <dbReference type="SAM" id="MobiDB-lite"/>
    </source>
</evidence>
<accession>A0A2G2Z5K2</accession>
<dbReference type="Proteomes" id="UP000222542">
    <property type="component" value="Unassembled WGS sequence"/>
</dbReference>
<dbReference type="STRING" id="4072.A0A2G2Z5K2"/>
<evidence type="ECO:0008006" key="4">
    <source>
        <dbReference type="Google" id="ProtNLM"/>
    </source>
</evidence>
<evidence type="ECO:0000313" key="2">
    <source>
        <dbReference type="EMBL" id="PHT77292.1"/>
    </source>
</evidence>
<dbReference type="InterPro" id="IPR011990">
    <property type="entry name" value="TPR-like_helical_dom_sf"/>
</dbReference>